<evidence type="ECO:0000256" key="12">
    <source>
        <dbReference type="ARBA" id="ARBA00037847"/>
    </source>
</evidence>
<evidence type="ECO:0000256" key="8">
    <source>
        <dbReference type="ARBA" id="ARBA00022968"/>
    </source>
</evidence>
<keyword evidence="9" id="KW-1133">Transmembrane helix</keyword>
<comment type="similarity">
    <text evidence="5">Belongs to the D-glucuronyl C5-epimerase family.</text>
</comment>
<keyword evidence="11" id="KW-0413">Isomerase</keyword>
<evidence type="ECO:0000256" key="3">
    <source>
        <dbReference type="ARBA" id="ARBA00004841"/>
    </source>
</evidence>
<evidence type="ECO:0000256" key="6">
    <source>
        <dbReference type="ARBA" id="ARBA00012087"/>
    </source>
</evidence>
<dbReference type="InterPro" id="IPR039721">
    <property type="entry name" value="C5-epimerase"/>
</dbReference>
<organism evidence="15 16">
    <name type="scientific">Sinanodonta woodiana</name>
    <name type="common">Chinese pond mussel</name>
    <name type="synonym">Anodonta woodiana</name>
    <dbReference type="NCBI Taxonomy" id="1069815"/>
    <lineage>
        <taxon>Eukaryota</taxon>
        <taxon>Metazoa</taxon>
        <taxon>Spiralia</taxon>
        <taxon>Lophotrochozoa</taxon>
        <taxon>Mollusca</taxon>
        <taxon>Bivalvia</taxon>
        <taxon>Autobranchia</taxon>
        <taxon>Heteroconchia</taxon>
        <taxon>Palaeoheterodonta</taxon>
        <taxon>Unionida</taxon>
        <taxon>Unionoidea</taxon>
        <taxon>Unionidae</taxon>
        <taxon>Unioninae</taxon>
        <taxon>Sinanodonta</taxon>
    </lineage>
</organism>
<evidence type="ECO:0000256" key="2">
    <source>
        <dbReference type="ARBA" id="ARBA00004606"/>
    </source>
</evidence>
<comment type="catalytic activity">
    <reaction evidence="1">
        <text>[heparosan-N-sulfate](n) = [heparan-N-sulfate](n)</text>
        <dbReference type="Rhea" id="RHEA:20197"/>
        <dbReference type="Rhea" id="RHEA-COMP:9556"/>
        <dbReference type="Rhea" id="RHEA-COMP:9557"/>
        <dbReference type="ChEBI" id="CHEBI:58041"/>
        <dbReference type="ChEBI" id="CHEBI:58287"/>
        <dbReference type="EC" id="5.1.3.17"/>
    </reaction>
</comment>
<comment type="subcellular location">
    <subcellularLocation>
        <location evidence="12">Endomembrane system</location>
        <topology evidence="12">Single-pass membrane protein</topology>
    </subcellularLocation>
    <subcellularLocation>
        <location evidence="2">Membrane</location>
        <topology evidence="2">Single-pass type II membrane protein</topology>
    </subcellularLocation>
</comment>
<reference evidence="15 16" key="1">
    <citation type="submission" date="2024-11" db="EMBL/GenBank/DDBJ databases">
        <title>Chromosome-level genome assembly of the freshwater bivalve Anodonta woodiana.</title>
        <authorList>
            <person name="Chen X."/>
        </authorList>
    </citation>
    <scope>NUCLEOTIDE SEQUENCE [LARGE SCALE GENOMIC DNA]</scope>
    <source>
        <strain evidence="15">MN2024</strain>
        <tissue evidence="15">Gills</tissue>
    </source>
</reference>
<feature type="domain" description="D-glucuronyl C5-epimerase beta-sandwich" evidence="14">
    <location>
        <begin position="228"/>
        <end position="350"/>
    </location>
</feature>
<dbReference type="EC" id="5.1.3.17" evidence="6"/>
<evidence type="ECO:0000256" key="4">
    <source>
        <dbReference type="ARBA" id="ARBA00005093"/>
    </source>
</evidence>
<evidence type="ECO:0000259" key="14">
    <source>
        <dbReference type="Pfam" id="PF21174"/>
    </source>
</evidence>
<dbReference type="Pfam" id="PF21174">
    <property type="entry name" value="Glce_b_sandwich"/>
    <property type="match status" value="1"/>
</dbReference>
<evidence type="ECO:0000256" key="10">
    <source>
        <dbReference type="ARBA" id="ARBA00023136"/>
    </source>
</evidence>
<evidence type="ECO:0000256" key="1">
    <source>
        <dbReference type="ARBA" id="ARBA00000434"/>
    </source>
</evidence>
<comment type="pathway">
    <text evidence="4">Glycan metabolism; heparan sulfate biosynthesis.</text>
</comment>
<dbReference type="Pfam" id="PF06662">
    <property type="entry name" value="C5-epim_C"/>
    <property type="match status" value="1"/>
</dbReference>
<protein>
    <recommendedName>
        <fullName evidence="6">heparosan-N-sulfate-glucuronate 5-epimerase</fullName>
        <ecNumber evidence="6">5.1.3.17</ecNumber>
    </recommendedName>
</protein>
<dbReference type="InterPro" id="IPR059154">
    <property type="entry name" value="Glce_b_sandwich"/>
</dbReference>
<feature type="domain" description="D-glucuronyl C5-epimerase C-terminal" evidence="13">
    <location>
        <begin position="378"/>
        <end position="569"/>
    </location>
</feature>
<dbReference type="AlphaFoldDB" id="A0ABD3VID6"/>
<evidence type="ECO:0000313" key="15">
    <source>
        <dbReference type="EMBL" id="KAL3861267.1"/>
    </source>
</evidence>
<dbReference type="EMBL" id="JBJQND010000011">
    <property type="protein sequence ID" value="KAL3861267.1"/>
    <property type="molecule type" value="Genomic_DNA"/>
</dbReference>
<evidence type="ECO:0000256" key="7">
    <source>
        <dbReference type="ARBA" id="ARBA00022692"/>
    </source>
</evidence>
<evidence type="ECO:0000256" key="11">
    <source>
        <dbReference type="ARBA" id="ARBA00023235"/>
    </source>
</evidence>
<evidence type="ECO:0000256" key="5">
    <source>
        <dbReference type="ARBA" id="ARBA00005584"/>
    </source>
</evidence>
<sequence>MKVNLRAVLLFLAPYTILVGFALFTGCTRKENVRRARGSPVTAENNDTILRFLNRGPQALDFEVNQYQKIECLINTEYTVQCRREDDEVYMPFSFVQKYFEVYGSIENVHGYERLEFSHSYSKVSPPIKMYSPDGKFMSFEFFNVEMRSRVKCITATEGVPLSTQWNQEGYYYPIQIAQYGLSHYSKYLSEGEPELTILTDGSKQYMADWSVPDHCEIRSVWDKSRGSYVLELSVPDSLQSRGISLKVKDNAKFALDLNVRFVTNGSISVSIKLDDATFHISYVFSTTIISREGRTIFYGMGGTSSKWIHLARDLDKDLVKGLQLHAPKTTKLKVKTNNIKIKSITIRGRGWVDNITLASANHMDHFYDAANWLVNHQDTSSGGWPIMVAREIIPGKMELPPGWYSAMAQGQAMSVLVRAYLRSNYMSYLQAAINGLKIFNISSEQGGVKAQFANIYDWYEEYPTTPGSFVLNGFMYSLLGLYDLKQVTEDEAYINVKTTYDAGMRTLKSLLPLFDSGSGTFYDLRHVSHGISPNRARWDYHTTHINQILQFSVIDSDPIFRRTAERWIDYMKGKRAPHN</sequence>
<dbReference type="PROSITE" id="PS51257">
    <property type="entry name" value="PROKAR_LIPOPROTEIN"/>
    <property type="match status" value="1"/>
</dbReference>
<proteinExistence type="inferred from homology"/>
<keyword evidence="16" id="KW-1185">Reference proteome</keyword>
<keyword evidence="10" id="KW-0472">Membrane</keyword>
<comment type="pathway">
    <text evidence="3">Glycan metabolism; heparin biosynthesis.</text>
</comment>
<evidence type="ECO:0000256" key="9">
    <source>
        <dbReference type="ARBA" id="ARBA00022989"/>
    </source>
</evidence>
<keyword evidence="7" id="KW-0812">Transmembrane</keyword>
<dbReference type="PANTHER" id="PTHR13174:SF3">
    <property type="entry name" value="D-GLUCURONYL C5-EPIMERASE"/>
    <property type="match status" value="1"/>
</dbReference>
<evidence type="ECO:0000313" key="16">
    <source>
        <dbReference type="Proteomes" id="UP001634394"/>
    </source>
</evidence>
<dbReference type="GO" id="GO:0047464">
    <property type="term" value="F:heparosan-N-sulfate-glucuronate 5-epimerase activity"/>
    <property type="evidence" value="ECO:0007669"/>
    <property type="project" value="UniProtKB-EC"/>
</dbReference>
<dbReference type="PANTHER" id="PTHR13174">
    <property type="entry name" value="D-GLUCURONYL C5-EPIMERASE"/>
    <property type="match status" value="1"/>
</dbReference>
<dbReference type="Proteomes" id="UP001634394">
    <property type="component" value="Unassembled WGS sequence"/>
</dbReference>
<comment type="caution">
    <text evidence="15">The sequence shown here is derived from an EMBL/GenBank/DDBJ whole genome shotgun (WGS) entry which is preliminary data.</text>
</comment>
<accession>A0ABD3VID6</accession>
<name>A0ABD3VID6_SINWO</name>
<gene>
    <name evidence="15" type="ORF">ACJMK2_007310</name>
</gene>
<evidence type="ECO:0000259" key="13">
    <source>
        <dbReference type="Pfam" id="PF06662"/>
    </source>
</evidence>
<dbReference type="InterPro" id="IPR010598">
    <property type="entry name" value="C5-epim_C"/>
</dbReference>
<keyword evidence="8" id="KW-0735">Signal-anchor</keyword>